<dbReference type="AlphaFoldDB" id="A0A9X7TWJ5"/>
<accession>A0A9X7TWJ5</accession>
<protein>
    <submittedName>
        <fullName evidence="1">Uncharacterized protein</fullName>
    </submittedName>
</protein>
<evidence type="ECO:0000313" key="1">
    <source>
        <dbReference type="EMBL" id="QLL68993.1"/>
    </source>
</evidence>
<gene>
    <name evidence="1" type="ORF">GTO82_09565</name>
</gene>
<proteinExistence type="predicted"/>
<organism evidence="1 2">
    <name type="scientific">Lactobacillus johnsonii</name>
    <dbReference type="NCBI Taxonomy" id="33959"/>
    <lineage>
        <taxon>Bacteria</taxon>
        <taxon>Bacillati</taxon>
        <taxon>Bacillota</taxon>
        <taxon>Bacilli</taxon>
        <taxon>Lactobacillales</taxon>
        <taxon>Lactobacillaceae</taxon>
        <taxon>Lactobacillus</taxon>
    </lineage>
</organism>
<dbReference type="EMBL" id="CP047409">
    <property type="protein sequence ID" value="QLL68993.1"/>
    <property type="molecule type" value="Genomic_DNA"/>
</dbReference>
<name>A0A9X7TWJ5_LACJH</name>
<dbReference type="Proteomes" id="UP000510788">
    <property type="component" value="Chromosome"/>
</dbReference>
<sequence>MKIKNWKKIVFALGTVIILGQLDVYQVIANSLTSGETARTASKASVAETASLGKVAETAKGGVTDGK</sequence>
<evidence type="ECO:0000313" key="2">
    <source>
        <dbReference type="Proteomes" id="UP000510788"/>
    </source>
</evidence>
<dbReference type="RefSeq" id="WP_180873329.1">
    <property type="nucleotide sequence ID" value="NZ_CP047409.1"/>
</dbReference>
<reference evidence="1 2" key="1">
    <citation type="submission" date="2020-01" db="EMBL/GenBank/DDBJ databases">
        <title>Complete and circular genome sequences of six lactobacillus isolates from horses.</title>
        <authorList>
            <person name="Hassan H.M."/>
        </authorList>
    </citation>
    <scope>NUCLEOTIDE SEQUENCE [LARGE SCALE GENOMIC DNA]</scope>
    <source>
        <strain evidence="1 2">3DG</strain>
    </source>
</reference>